<dbReference type="Proteomes" id="UP001187192">
    <property type="component" value="Unassembled WGS sequence"/>
</dbReference>
<dbReference type="AlphaFoldDB" id="A0AA88A4H7"/>
<organism evidence="1 2">
    <name type="scientific">Ficus carica</name>
    <name type="common">Common fig</name>
    <dbReference type="NCBI Taxonomy" id="3494"/>
    <lineage>
        <taxon>Eukaryota</taxon>
        <taxon>Viridiplantae</taxon>
        <taxon>Streptophyta</taxon>
        <taxon>Embryophyta</taxon>
        <taxon>Tracheophyta</taxon>
        <taxon>Spermatophyta</taxon>
        <taxon>Magnoliopsida</taxon>
        <taxon>eudicotyledons</taxon>
        <taxon>Gunneridae</taxon>
        <taxon>Pentapetalae</taxon>
        <taxon>rosids</taxon>
        <taxon>fabids</taxon>
        <taxon>Rosales</taxon>
        <taxon>Moraceae</taxon>
        <taxon>Ficeae</taxon>
        <taxon>Ficus</taxon>
    </lineage>
</organism>
<accession>A0AA88A4H7</accession>
<name>A0AA88A4H7_FICCA</name>
<reference evidence="1" key="1">
    <citation type="submission" date="2023-07" db="EMBL/GenBank/DDBJ databases">
        <title>draft genome sequence of fig (Ficus carica).</title>
        <authorList>
            <person name="Takahashi T."/>
            <person name="Nishimura K."/>
        </authorList>
    </citation>
    <scope>NUCLEOTIDE SEQUENCE</scope>
</reference>
<sequence>MYLHDYSDAVHLQKEKHLKVIGTPVGCLSQALRCLIAGWGSRLLMCTVTGFTSGVSEKANPGRVQRLPRRNLLIGSSRVNRIRFRRLDIFDSI</sequence>
<gene>
    <name evidence="1" type="ORF">TIFTF001_014003</name>
</gene>
<keyword evidence="2" id="KW-1185">Reference proteome</keyword>
<dbReference type="EMBL" id="BTGU01000019">
    <property type="protein sequence ID" value="GMN44805.1"/>
    <property type="molecule type" value="Genomic_DNA"/>
</dbReference>
<comment type="caution">
    <text evidence="1">The sequence shown here is derived from an EMBL/GenBank/DDBJ whole genome shotgun (WGS) entry which is preliminary data.</text>
</comment>
<proteinExistence type="predicted"/>
<evidence type="ECO:0000313" key="1">
    <source>
        <dbReference type="EMBL" id="GMN44805.1"/>
    </source>
</evidence>
<evidence type="ECO:0000313" key="2">
    <source>
        <dbReference type="Proteomes" id="UP001187192"/>
    </source>
</evidence>
<protein>
    <submittedName>
        <fullName evidence="1">Uncharacterized protein</fullName>
    </submittedName>
</protein>